<comment type="caution">
    <text evidence="1">The sequence shown here is derived from an EMBL/GenBank/DDBJ whole genome shotgun (WGS) entry which is preliminary data.</text>
</comment>
<evidence type="ECO:0000313" key="1">
    <source>
        <dbReference type="EMBL" id="KAI3771101.1"/>
    </source>
</evidence>
<organism evidence="1 2">
    <name type="scientific">Arctium lappa</name>
    <name type="common">Greater burdock</name>
    <name type="synonym">Lappa major</name>
    <dbReference type="NCBI Taxonomy" id="4217"/>
    <lineage>
        <taxon>Eukaryota</taxon>
        <taxon>Viridiplantae</taxon>
        <taxon>Streptophyta</taxon>
        <taxon>Embryophyta</taxon>
        <taxon>Tracheophyta</taxon>
        <taxon>Spermatophyta</taxon>
        <taxon>Magnoliopsida</taxon>
        <taxon>eudicotyledons</taxon>
        <taxon>Gunneridae</taxon>
        <taxon>Pentapetalae</taxon>
        <taxon>asterids</taxon>
        <taxon>campanulids</taxon>
        <taxon>Asterales</taxon>
        <taxon>Asteraceae</taxon>
        <taxon>Carduoideae</taxon>
        <taxon>Cardueae</taxon>
        <taxon>Arctiinae</taxon>
        <taxon>Arctium</taxon>
    </lineage>
</organism>
<sequence>MTVAAQNIKPAALELGGKSPIVVFDDADTDKVVEWTLFSCFGFYLKLPQATSSYMSVAFHATRLAIEDDLRSAEVFLSPSWMLRSYEYIGAINLNAARDFCIR</sequence>
<reference evidence="2" key="1">
    <citation type="journal article" date="2022" name="Mol. Ecol. Resour.">
        <title>The genomes of chicory, endive, great burdock and yacon provide insights into Asteraceae palaeo-polyploidization history and plant inulin production.</title>
        <authorList>
            <person name="Fan W."/>
            <person name="Wang S."/>
            <person name="Wang H."/>
            <person name="Wang A."/>
            <person name="Jiang F."/>
            <person name="Liu H."/>
            <person name="Zhao H."/>
            <person name="Xu D."/>
            <person name="Zhang Y."/>
        </authorList>
    </citation>
    <scope>NUCLEOTIDE SEQUENCE [LARGE SCALE GENOMIC DNA]</scope>
    <source>
        <strain evidence="2">cv. Niubang</strain>
    </source>
</reference>
<evidence type="ECO:0000313" key="2">
    <source>
        <dbReference type="Proteomes" id="UP001055879"/>
    </source>
</evidence>
<protein>
    <submittedName>
        <fullName evidence="1">Uncharacterized protein</fullName>
    </submittedName>
</protein>
<dbReference type="EMBL" id="CM042047">
    <property type="protein sequence ID" value="KAI3771101.1"/>
    <property type="molecule type" value="Genomic_DNA"/>
</dbReference>
<keyword evidence="2" id="KW-1185">Reference proteome</keyword>
<accession>A0ACB9FK71</accession>
<dbReference type="Proteomes" id="UP001055879">
    <property type="component" value="Linkage Group LG01"/>
</dbReference>
<gene>
    <name evidence="1" type="ORF">L6452_02257</name>
</gene>
<proteinExistence type="predicted"/>
<reference evidence="1 2" key="2">
    <citation type="journal article" date="2022" name="Mol. Ecol. Resour.">
        <title>The genomes of chicory, endive, great burdock and yacon provide insights into Asteraceae paleo-polyploidization history and plant inulin production.</title>
        <authorList>
            <person name="Fan W."/>
            <person name="Wang S."/>
            <person name="Wang H."/>
            <person name="Wang A."/>
            <person name="Jiang F."/>
            <person name="Liu H."/>
            <person name="Zhao H."/>
            <person name="Xu D."/>
            <person name="Zhang Y."/>
        </authorList>
    </citation>
    <scope>NUCLEOTIDE SEQUENCE [LARGE SCALE GENOMIC DNA]</scope>
    <source>
        <strain evidence="2">cv. Niubang</strain>
    </source>
</reference>
<name>A0ACB9FK71_ARCLA</name>